<keyword evidence="3" id="KW-1003">Cell membrane</keyword>
<dbReference type="Pfam" id="PF13677">
    <property type="entry name" value="MotB_plug"/>
    <property type="match status" value="1"/>
</dbReference>
<dbReference type="Proteomes" id="UP000051497">
    <property type="component" value="Unassembled WGS sequence"/>
</dbReference>
<dbReference type="OrthoDB" id="9815217at2"/>
<keyword evidence="4 8" id="KW-0812">Transmembrane</keyword>
<dbReference type="RefSeq" id="WP_075065777.1">
    <property type="nucleotide sequence ID" value="NZ_LKAJ02000001.1"/>
</dbReference>
<dbReference type="CDD" id="cd07185">
    <property type="entry name" value="OmpA_C-like"/>
    <property type="match status" value="1"/>
</dbReference>
<dbReference type="PANTHER" id="PTHR30329:SF21">
    <property type="entry name" value="LIPOPROTEIN YIAD-RELATED"/>
    <property type="match status" value="1"/>
</dbReference>
<comment type="similarity">
    <text evidence="2">Belongs to the MotB family.</text>
</comment>
<evidence type="ECO:0000256" key="2">
    <source>
        <dbReference type="ARBA" id="ARBA00008914"/>
    </source>
</evidence>
<dbReference type="InterPro" id="IPR025713">
    <property type="entry name" value="MotB-like_N_dom"/>
</dbReference>
<gene>
    <name evidence="10" type="primary">motB</name>
    <name evidence="11" type="ORF">HT99x_002820</name>
    <name evidence="10" type="ORF">HT99x_01157</name>
</gene>
<evidence type="ECO:0000256" key="3">
    <source>
        <dbReference type="ARBA" id="ARBA00022475"/>
    </source>
</evidence>
<evidence type="ECO:0000256" key="4">
    <source>
        <dbReference type="ARBA" id="ARBA00022692"/>
    </source>
</evidence>
<evidence type="ECO:0000256" key="1">
    <source>
        <dbReference type="ARBA" id="ARBA00004162"/>
    </source>
</evidence>
<dbReference type="InterPro" id="IPR006665">
    <property type="entry name" value="OmpA-like"/>
</dbReference>
<dbReference type="EMBL" id="LKAJ02000001">
    <property type="protein sequence ID" value="MCS5710348.1"/>
    <property type="molecule type" value="Genomic_DNA"/>
</dbReference>
<dbReference type="PANTHER" id="PTHR30329">
    <property type="entry name" value="STATOR ELEMENT OF FLAGELLAR MOTOR COMPLEX"/>
    <property type="match status" value="1"/>
</dbReference>
<evidence type="ECO:0000313" key="10">
    <source>
        <dbReference type="EMBL" id="KRG21963.1"/>
    </source>
</evidence>
<organism evidence="10">
    <name type="scientific">Candidatus Berkiella aquae</name>
    <dbReference type="NCBI Taxonomy" id="295108"/>
    <lineage>
        <taxon>Bacteria</taxon>
        <taxon>Pseudomonadati</taxon>
        <taxon>Pseudomonadota</taxon>
        <taxon>Gammaproteobacteria</taxon>
        <taxon>Candidatus Berkiellales</taxon>
        <taxon>Candidatus Berkiellaceae</taxon>
        <taxon>Candidatus Berkiella</taxon>
    </lineage>
</organism>
<feature type="domain" description="OmpA-like" evidence="9">
    <location>
        <begin position="178"/>
        <end position="299"/>
    </location>
</feature>
<protein>
    <submittedName>
        <fullName evidence="10">Motility protein B</fullName>
    </submittedName>
    <submittedName>
        <fullName evidence="11">OmpA family protein</fullName>
    </submittedName>
</protein>
<evidence type="ECO:0000313" key="11">
    <source>
        <dbReference type="EMBL" id="MCS5710348.1"/>
    </source>
</evidence>
<keyword evidence="12" id="KW-1185">Reference proteome</keyword>
<comment type="subcellular location">
    <subcellularLocation>
        <location evidence="1">Cell membrane</location>
        <topology evidence="1">Single-pass membrane protein</topology>
    </subcellularLocation>
</comment>
<feature type="transmembrane region" description="Helical" evidence="8">
    <location>
        <begin position="23"/>
        <end position="44"/>
    </location>
</feature>
<dbReference type="InterPro" id="IPR036737">
    <property type="entry name" value="OmpA-like_sf"/>
</dbReference>
<sequence length="339" mass="37773">MSHAAQDDDDSPPGGHAAKAEGWVVTFADMMSLLMSFFVLMLSFSEQDSAKFKEVGGSLERAFGVQREIVSYEIPKGTSIVAKEFSPGKPSPTVLNEVRQKTTDENKLTLDFDEKRIPMQGAEGRDVSQGGREKGISSQEMAAIQKSKEQKRIEITETLAKTLAKEIMQGLIEIEAKDQRIVIRVLEQGSFADGDDTIQPSFIPILNKISTFLDLVPGEIDIAGHTDDTPVSNRQYRSNWDLSAGRAIAVARYLTEDRDVNKNRIVILGYGDARPLYPNDTKENRLRNRRVEITLIQGDNPSYEPANFPVDADKVKKQVREIYVNPSTKNAQDKPVNVE</sequence>
<accession>A0A0Q9YMH1</accession>
<evidence type="ECO:0000256" key="5">
    <source>
        <dbReference type="ARBA" id="ARBA00022989"/>
    </source>
</evidence>
<dbReference type="STRING" id="295108.HT99x_01157"/>
<reference evidence="11" key="2">
    <citation type="journal article" date="2016" name="Genome Announc.">
        <title>Draft Genome Sequences of Two Novel Amoeba-Resistant Intranuclear Bacteria, 'Candidatus Berkiella cookevillensis' and 'Candidatus Berkiella aquae'.</title>
        <authorList>
            <person name="Mehari Y.T."/>
            <person name="Arivett B.A."/>
            <person name="Farone A.L."/>
            <person name="Gunderson J.H."/>
            <person name="Farone M.B."/>
        </authorList>
    </citation>
    <scope>NUCLEOTIDE SEQUENCE</scope>
    <source>
        <strain evidence="11">HT99</strain>
    </source>
</reference>
<evidence type="ECO:0000259" key="9">
    <source>
        <dbReference type="PROSITE" id="PS51123"/>
    </source>
</evidence>
<dbReference type="AlphaFoldDB" id="A0A0Q9YMH1"/>
<reference evidence="11" key="3">
    <citation type="submission" date="2021-06" db="EMBL/GenBank/DDBJ databases">
        <title>Genomic Description and Analysis of Intracellular Bacteria, Candidatus Berkiella cookevillensis and Candidatus Berkiella aquae.</title>
        <authorList>
            <person name="Kidane D.T."/>
            <person name="Mehari Y.T."/>
            <person name="Rice F.C."/>
            <person name="Arivett B.A."/>
            <person name="Farone A.L."/>
            <person name="Berk S.G."/>
            <person name="Farone M.B."/>
        </authorList>
    </citation>
    <scope>NUCLEOTIDE SEQUENCE</scope>
    <source>
        <strain evidence="11">HT99</strain>
    </source>
</reference>
<dbReference type="PROSITE" id="PS51123">
    <property type="entry name" value="OMPA_2"/>
    <property type="match status" value="1"/>
</dbReference>
<keyword evidence="6 7" id="KW-0472">Membrane</keyword>
<evidence type="ECO:0000256" key="6">
    <source>
        <dbReference type="ARBA" id="ARBA00023136"/>
    </source>
</evidence>
<reference evidence="10" key="1">
    <citation type="submission" date="2015-09" db="EMBL/GenBank/DDBJ databases">
        <title>Draft Genome Sequences of Two Novel Amoeba-resistant Intranuclear Bacteria, Candidatus Berkiella cookevillensis and Candidatus Berkiella aquae.</title>
        <authorList>
            <person name="Mehari Y.T."/>
            <person name="Arivett B.A."/>
            <person name="Farone A.L."/>
            <person name="Gunderson J.H."/>
            <person name="Farone M.B."/>
        </authorList>
    </citation>
    <scope>NUCLEOTIDE SEQUENCE [LARGE SCALE GENOMIC DNA]</scope>
    <source>
        <strain evidence="10">HT99</strain>
    </source>
</reference>
<comment type="caution">
    <text evidence="10">The sequence shown here is derived from an EMBL/GenBank/DDBJ whole genome shotgun (WGS) entry which is preliminary data.</text>
</comment>
<evidence type="ECO:0000313" key="12">
    <source>
        <dbReference type="Proteomes" id="UP000051497"/>
    </source>
</evidence>
<dbReference type="SUPFAM" id="SSF103088">
    <property type="entry name" value="OmpA-like"/>
    <property type="match status" value="1"/>
</dbReference>
<keyword evidence="5 8" id="KW-1133">Transmembrane helix</keyword>
<dbReference type="EMBL" id="LKAJ01000003">
    <property type="protein sequence ID" value="KRG21963.1"/>
    <property type="molecule type" value="Genomic_DNA"/>
</dbReference>
<dbReference type="Gene3D" id="3.30.1330.60">
    <property type="entry name" value="OmpA-like domain"/>
    <property type="match status" value="1"/>
</dbReference>
<evidence type="ECO:0000256" key="8">
    <source>
        <dbReference type="SAM" id="Phobius"/>
    </source>
</evidence>
<dbReference type="InterPro" id="IPR050330">
    <property type="entry name" value="Bact_OuterMem_StrucFunc"/>
</dbReference>
<proteinExistence type="inferred from homology"/>
<name>A0A0Q9YMH1_9GAMM</name>
<dbReference type="Pfam" id="PF00691">
    <property type="entry name" value="OmpA"/>
    <property type="match status" value="1"/>
</dbReference>
<evidence type="ECO:0000256" key="7">
    <source>
        <dbReference type="PROSITE-ProRule" id="PRU00473"/>
    </source>
</evidence>
<dbReference type="NCBIfam" id="NF006508">
    <property type="entry name" value="PRK08944.1"/>
    <property type="match status" value="1"/>
</dbReference>
<dbReference type="GO" id="GO:0005886">
    <property type="term" value="C:plasma membrane"/>
    <property type="evidence" value="ECO:0007669"/>
    <property type="project" value="UniProtKB-SubCell"/>
</dbReference>